<keyword evidence="3" id="KW-1185">Reference proteome</keyword>
<dbReference type="Pfam" id="PF08555">
    <property type="entry name" value="FAM32A"/>
    <property type="match status" value="1"/>
</dbReference>
<evidence type="ECO:0000256" key="1">
    <source>
        <dbReference type="SAM" id="MobiDB-lite"/>
    </source>
</evidence>
<accession>A0AAN6JIB2</accession>
<evidence type="ECO:0000313" key="2">
    <source>
        <dbReference type="EMBL" id="KAK0525203.1"/>
    </source>
</evidence>
<protein>
    <recommendedName>
        <fullName evidence="4">DUF1754-domain-containing protein</fullName>
    </recommendedName>
</protein>
<proteinExistence type="predicted"/>
<dbReference type="PANTHER" id="PTHR13282">
    <property type="entry name" value="PROTEIN FAM32A"/>
    <property type="match status" value="1"/>
</dbReference>
<dbReference type="EMBL" id="JAPDMQ010000410">
    <property type="protein sequence ID" value="KAK0525203.1"/>
    <property type="molecule type" value="Genomic_DNA"/>
</dbReference>
<dbReference type="AlphaFoldDB" id="A0AAN6JIB2"/>
<feature type="region of interest" description="Disordered" evidence="1">
    <location>
        <begin position="126"/>
        <end position="219"/>
    </location>
</feature>
<name>A0AAN6JIB2_9BASI</name>
<dbReference type="GO" id="GO:0005730">
    <property type="term" value="C:nucleolus"/>
    <property type="evidence" value="ECO:0007669"/>
    <property type="project" value="TreeGrafter"/>
</dbReference>
<dbReference type="Proteomes" id="UP001176521">
    <property type="component" value="Unassembled WGS sequence"/>
</dbReference>
<gene>
    <name evidence="2" type="ORF">OC842_005583</name>
</gene>
<sequence length="263" mass="28045">MGGSAFMVTRVRGEAGQVLTVVSSAGHVGLESSVGVLGGGEAVRVSARALLWVDVVRIEDELKLELGPTSLSAMIIRAIAGPKDELETPNDGEEEHDFHIRDNVTAAHLLLGSRYARALVLALRSEESRESRSRPQPVMAEDAYKIRPGGSLKFKDGSGEKKKKKSKSSTSAKLKEAQAASGSGGSSSSKAGGSAGSSSAPSGSSVQIERTDAERRFDEIQKKRLVQKVKTEAKQSHKEKVDKFNTYLESLSEHYDIPKVGPG</sequence>
<feature type="compositionally biased region" description="Basic and acidic residues" evidence="1">
    <location>
        <begin position="209"/>
        <end position="219"/>
    </location>
</feature>
<comment type="caution">
    <text evidence="2">The sequence shown here is derived from an EMBL/GenBank/DDBJ whole genome shotgun (WGS) entry which is preliminary data.</text>
</comment>
<dbReference type="InterPro" id="IPR013865">
    <property type="entry name" value="FAM32A"/>
</dbReference>
<feature type="compositionally biased region" description="Low complexity" evidence="1">
    <location>
        <begin position="186"/>
        <end position="205"/>
    </location>
</feature>
<reference evidence="2" key="1">
    <citation type="journal article" date="2023" name="PhytoFront">
        <title>Draft Genome Resources of Seven Strains of Tilletia horrida, Causal Agent of Kernel Smut of Rice.</title>
        <authorList>
            <person name="Khanal S."/>
            <person name="Antony Babu S."/>
            <person name="Zhou X.G."/>
        </authorList>
    </citation>
    <scope>NUCLEOTIDE SEQUENCE</scope>
    <source>
        <strain evidence="2">TX3</strain>
    </source>
</reference>
<dbReference type="PANTHER" id="PTHR13282:SF6">
    <property type="entry name" value="PROTEIN FAM32A"/>
    <property type="match status" value="1"/>
</dbReference>
<organism evidence="2 3">
    <name type="scientific">Tilletia horrida</name>
    <dbReference type="NCBI Taxonomy" id="155126"/>
    <lineage>
        <taxon>Eukaryota</taxon>
        <taxon>Fungi</taxon>
        <taxon>Dikarya</taxon>
        <taxon>Basidiomycota</taxon>
        <taxon>Ustilaginomycotina</taxon>
        <taxon>Exobasidiomycetes</taxon>
        <taxon>Tilletiales</taxon>
        <taxon>Tilletiaceae</taxon>
        <taxon>Tilletia</taxon>
    </lineage>
</organism>
<evidence type="ECO:0000313" key="3">
    <source>
        <dbReference type="Proteomes" id="UP001176521"/>
    </source>
</evidence>
<evidence type="ECO:0008006" key="4">
    <source>
        <dbReference type="Google" id="ProtNLM"/>
    </source>
</evidence>